<dbReference type="SMART" id="SM00234">
    <property type="entry name" value="START"/>
    <property type="match status" value="1"/>
</dbReference>
<dbReference type="OrthoDB" id="2344588at2759"/>
<proteinExistence type="predicted"/>
<dbReference type="SUPFAM" id="SSF50729">
    <property type="entry name" value="PH domain-like"/>
    <property type="match status" value="1"/>
</dbReference>
<dbReference type="PROSITE" id="PS50003">
    <property type="entry name" value="PH_DOMAIN"/>
    <property type="match status" value="1"/>
</dbReference>
<evidence type="ECO:0008006" key="5">
    <source>
        <dbReference type="Google" id="ProtNLM"/>
    </source>
</evidence>
<evidence type="ECO:0000256" key="2">
    <source>
        <dbReference type="ARBA" id="ARBA00022824"/>
    </source>
</evidence>
<dbReference type="SUPFAM" id="SSF55961">
    <property type="entry name" value="Bet v1-like"/>
    <property type="match status" value="1"/>
</dbReference>
<dbReference type="InterPro" id="IPR011993">
    <property type="entry name" value="PH-like_dom_sf"/>
</dbReference>
<dbReference type="PANTHER" id="PTHR19308:SF53">
    <property type="entry name" value="CERAMIDE TRANSFER PROTEIN"/>
    <property type="match status" value="1"/>
</dbReference>
<dbReference type="Pfam" id="PF00169">
    <property type="entry name" value="PH"/>
    <property type="match status" value="1"/>
</dbReference>
<dbReference type="InterPro" id="IPR023393">
    <property type="entry name" value="START-like_dom_sf"/>
</dbReference>
<dbReference type="PROSITE" id="PS50848">
    <property type="entry name" value="START"/>
    <property type="match status" value="1"/>
</dbReference>
<protein>
    <recommendedName>
        <fullName evidence="5">Ceramide transfer protein</fullName>
    </recommendedName>
</protein>
<dbReference type="EMBL" id="WIXP02000003">
    <property type="protein sequence ID" value="KAF6212798.1"/>
    <property type="molecule type" value="Genomic_DNA"/>
</dbReference>
<reference evidence="3" key="1">
    <citation type="journal article" date="2021" name="Mol. Ecol. Resour.">
        <title>Apolygus lucorum genome provides insights into omnivorousness and mesophyll feeding.</title>
        <authorList>
            <person name="Liu Y."/>
            <person name="Liu H."/>
            <person name="Wang H."/>
            <person name="Huang T."/>
            <person name="Liu B."/>
            <person name="Yang B."/>
            <person name="Yin L."/>
            <person name="Li B."/>
            <person name="Zhang Y."/>
            <person name="Zhang S."/>
            <person name="Jiang F."/>
            <person name="Zhang X."/>
            <person name="Ren Y."/>
            <person name="Wang B."/>
            <person name="Wang S."/>
            <person name="Lu Y."/>
            <person name="Wu K."/>
            <person name="Fan W."/>
            <person name="Wang G."/>
        </authorList>
    </citation>
    <scope>NUCLEOTIDE SEQUENCE</scope>
    <source>
        <strain evidence="3">12Hb</strain>
    </source>
</reference>
<dbReference type="GO" id="GO:0008289">
    <property type="term" value="F:lipid binding"/>
    <property type="evidence" value="ECO:0007669"/>
    <property type="project" value="InterPro"/>
</dbReference>
<keyword evidence="2" id="KW-0256">Endoplasmic reticulum</keyword>
<dbReference type="InterPro" id="IPR002913">
    <property type="entry name" value="START_lipid-bd_dom"/>
</dbReference>
<organism evidence="3 4">
    <name type="scientific">Apolygus lucorum</name>
    <name type="common">Small green plant bug</name>
    <name type="synonym">Lygocoris lucorum</name>
    <dbReference type="NCBI Taxonomy" id="248454"/>
    <lineage>
        <taxon>Eukaryota</taxon>
        <taxon>Metazoa</taxon>
        <taxon>Ecdysozoa</taxon>
        <taxon>Arthropoda</taxon>
        <taxon>Hexapoda</taxon>
        <taxon>Insecta</taxon>
        <taxon>Pterygota</taxon>
        <taxon>Neoptera</taxon>
        <taxon>Paraneoptera</taxon>
        <taxon>Hemiptera</taxon>
        <taxon>Heteroptera</taxon>
        <taxon>Panheteroptera</taxon>
        <taxon>Cimicomorpha</taxon>
        <taxon>Miridae</taxon>
        <taxon>Mirini</taxon>
        <taxon>Apolygus</taxon>
    </lineage>
</organism>
<comment type="caution">
    <text evidence="3">The sequence shown here is derived from an EMBL/GenBank/DDBJ whole genome shotgun (WGS) entry which is preliminary data.</text>
</comment>
<dbReference type="InterPro" id="IPR001849">
    <property type="entry name" value="PH_domain"/>
</dbReference>
<evidence type="ECO:0000313" key="4">
    <source>
        <dbReference type="Proteomes" id="UP000466442"/>
    </source>
</evidence>
<dbReference type="GO" id="GO:0035621">
    <property type="term" value="P:ER to Golgi ceramide transport"/>
    <property type="evidence" value="ECO:0007669"/>
    <property type="project" value="TreeGrafter"/>
</dbReference>
<dbReference type="GO" id="GO:0005783">
    <property type="term" value="C:endoplasmic reticulum"/>
    <property type="evidence" value="ECO:0007669"/>
    <property type="project" value="UniProtKB-SubCell"/>
</dbReference>
<dbReference type="Gene3D" id="3.30.530.20">
    <property type="match status" value="1"/>
</dbReference>
<dbReference type="InterPro" id="IPR051213">
    <property type="entry name" value="START_lipid_transfer"/>
</dbReference>
<dbReference type="Gene3D" id="2.30.29.30">
    <property type="entry name" value="Pleckstrin-homology domain (PH domain)/Phosphotyrosine-binding domain (PTB)"/>
    <property type="match status" value="1"/>
</dbReference>
<dbReference type="PANTHER" id="PTHR19308">
    <property type="entry name" value="PHOSPHATIDYLCHOLINE TRANSFER PROTEIN"/>
    <property type="match status" value="1"/>
</dbReference>
<name>A0A6A4J7E7_APOLU</name>
<evidence type="ECO:0000256" key="1">
    <source>
        <dbReference type="ARBA" id="ARBA00004240"/>
    </source>
</evidence>
<accession>A0A6A4J7E7</accession>
<dbReference type="Proteomes" id="UP000466442">
    <property type="component" value="Unassembled WGS sequence"/>
</dbReference>
<dbReference type="SMART" id="SM00233">
    <property type="entry name" value="PH"/>
    <property type="match status" value="1"/>
</dbReference>
<sequence length="524" mass="60537">MEVQHGAVLGGNHDDTASEFEGTLSKWTNYILGWKSRFFVLKQGHLLYYKSPDDVRFGCRGAINLVNVNLVPHKLDECRFDLRFCDLFWYLRADSCDERQKWIEVLSSYIVAPNEPPDSTSCNKRWAVREKMEEIGTFKELILKQTLRLVDYFSDQFNVLETFQSLHCNDSKDLVRDLIIRLKENPVDLKEEIMTLIATVDALLSTATECVDEMDERELSWMKNEKSNARKYADRSALYTVGPELAEGQNCLLRDEEFYDAVEYGLERIEEEAELRKRLEDSLVDGIVGCEKESQHPLWSEIQKATEDQVELTCSAMNEDWTLLVDGDNMKMFTRDIVVNGVVVDPLKAVCTVEGVTGREICHYFYCPQFRKDWESTLEQMKVVEKIGDDTMVFHQVYKRVWPAAQRDLLFWSHLWRRETPGTHDVWAVVNKSIDLPQIPANDGKYVRVTLALCLLCVTETRPSVGKLSRDDVTCHLTYCSTVNPGGWVPASAIRALSRKEYPKFLNKFTSYVVEQTKHKEILL</sequence>
<keyword evidence="4" id="KW-1185">Reference proteome</keyword>
<dbReference type="AlphaFoldDB" id="A0A6A4J7E7"/>
<comment type="subcellular location">
    <subcellularLocation>
        <location evidence="1">Endoplasmic reticulum</location>
    </subcellularLocation>
</comment>
<dbReference type="Pfam" id="PF01852">
    <property type="entry name" value="START"/>
    <property type="match status" value="1"/>
</dbReference>
<evidence type="ECO:0000313" key="3">
    <source>
        <dbReference type="EMBL" id="KAF6212798.1"/>
    </source>
</evidence>
<gene>
    <name evidence="3" type="ORF">GE061_010507</name>
</gene>